<dbReference type="Proteomes" id="UP000298663">
    <property type="component" value="Unassembled WGS sequence"/>
</dbReference>
<dbReference type="EMBL" id="AZBU02000004">
    <property type="protein sequence ID" value="TKR79788.1"/>
    <property type="molecule type" value="Genomic_DNA"/>
</dbReference>
<keyword evidence="1" id="KW-0472">Membrane</keyword>
<reference evidence="2 3" key="2">
    <citation type="journal article" date="2019" name="G3 (Bethesda)">
        <title>Hybrid Assembly of the Genome of the Entomopathogenic Nematode Steinernema carpocapsae Identifies the X-Chromosome.</title>
        <authorList>
            <person name="Serra L."/>
            <person name="Macchietto M."/>
            <person name="Macias-Munoz A."/>
            <person name="McGill C.J."/>
            <person name="Rodriguez I.M."/>
            <person name="Rodriguez B."/>
            <person name="Murad R."/>
            <person name="Mortazavi A."/>
        </authorList>
    </citation>
    <scope>NUCLEOTIDE SEQUENCE [LARGE SCALE GENOMIC DNA]</scope>
    <source>
        <strain evidence="2 3">ALL</strain>
    </source>
</reference>
<name>A0A4U5NA38_STECR</name>
<evidence type="ECO:0008006" key="4">
    <source>
        <dbReference type="Google" id="ProtNLM"/>
    </source>
</evidence>
<evidence type="ECO:0000256" key="1">
    <source>
        <dbReference type="SAM" id="Phobius"/>
    </source>
</evidence>
<keyword evidence="1" id="KW-1133">Transmembrane helix</keyword>
<reference evidence="2 3" key="1">
    <citation type="journal article" date="2015" name="Genome Biol.">
        <title>Comparative genomics of Steinernema reveals deeply conserved gene regulatory networks.</title>
        <authorList>
            <person name="Dillman A.R."/>
            <person name="Macchietto M."/>
            <person name="Porter C.F."/>
            <person name="Rogers A."/>
            <person name="Williams B."/>
            <person name="Antoshechkin I."/>
            <person name="Lee M.M."/>
            <person name="Goodwin Z."/>
            <person name="Lu X."/>
            <person name="Lewis E.E."/>
            <person name="Goodrich-Blair H."/>
            <person name="Stock S.P."/>
            <person name="Adams B.J."/>
            <person name="Sternberg P.W."/>
            <person name="Mortazavi A."/>
        </authorList>
    </citation>
    <scope>NUCLEOTIDE SEQUENCE [LARGE SCALE GENOMIC DNA]</scope>
    <source>
        <strain evidence="2 3">ALL</strain>
    </source>
</reference>
<protein>
    <recommendedName>
        <fullName evidence="4">7TM GPCR serpentine receptor class x (Srx) domain-containing protein</fullName>
    </recommendedName>
</protein>
<accession>A0A4U5NA38</accession>
<keyword evidence="3" id="KW-1185">Reference proteome</keyword>
<gene>
    <name evidence="2" type="ORF">L596_013955</name>
</gene>
<comment type="caution">
    <text evidence="2">The sequence shown here is derived from an EMBL/GenBank/DDBJ whole genome shotgun (WGS) entry which is preliminary data.</text>
</comment>
<evidence type="ECO:0000313" key="3">
    <source>
        <dbReference type="Proteomes" id="UP000298663"/>
    </source>
</evidence>
<feature type="transmembrane region" description="Helical" evidence="1">
    <location>
        <begin position="20"/>
        <end position="39"/>
    </location>
</feature>
<dbReference type="AlphaFoldDB" id="A0A4U5NA38"/>
<sequence length="78" mass="8802">MFCFIQIEIMNIERFEPTTVAMSFIVIIFVLIGVTFDSVRLTTIIRSSRLCSTSALLIAIQAGSDICLLPQTFLYSYD</sequence>
<proteinExistence type="predicted"/>
<organism evidence="2 3">
    <name type="scientific">Steinernema carpocapsae</name>
    <name type="common">Entomopathogenic nematode</name>
    <dbReference type="NCBI Taxonomy" id="34508"/>
    <lineage>
        <taxon>Eukaryota</taxon>
        <taxon>Metazoa</taxon>
        <taxon>Ecdysozoa</taxon>
        <taxon>Nematoda</taxon>
        <taxon>Chromadorea</taxon>
        <taxon>Rhabditida</taxon>
        <taxon>Tylenchina</taxon>
        <taxon>Panagrolaimomorpha</taxon>
        <taxon>Strongyloidoidea</taxon>
        <taxon>Steinernematidae</taxon>
        <taxon>Steinernema</taxon>
    </lineage>
</organism>
<evidence type="ECO:0000313" key="2">
    <source>
        <dbReference type="EMBL" id="TKR79788.1"/>
    </source>
</evidence>
<keyword evidence="1" id="KW-0812">Transmembrane</keyword>